<sequence>MEELTKVLQNTLSNNNEERKNAEQILFQYSQQPAYTTHLFNIINMENLDNADFPDVWPELVDNLAAAMKKHAGDSDRLFSCLTIIDDLCMKYRHELKSIQLWLEIKLVLDKNTNFTKMISIYHSLLSQDLPEVAVNVQKMGQDLWKAFNATKDTKGCDEFHQSGILFIATLAVRPHYQNFFLGEAVFHIEKLFEKLIAPNISYSDEDRDLLEDDPVAFFKHDLDGFDKETVRGAAVELLRALSSRFEEKVVTIITPLIDSEVDKYRTNPAAYWR</sequence>
<protein>
    <submittedName>
        <fullName evidence="2">Exportin-2 central domain-containing protein</fullName>
    </submittedName>
</protein>
<evidence type="ECO:0000313" key="2">
    <source>
        <dbReference type="WBParaSite" id="ES5_v2.g15276.t1"/>
    </source>
</evidence>
<reference evidence="2" key="1">
    <citation type="submission" date="2022-11" db="UniProtKB">
        <authorList>
            <consortium name="WormBaseParasite"/>
        </authorList>
    </citation>
    <scope>IDENTIFICATION</scope>
</reference>
<proteinExistence type="predicted"/>
<name>A0AC34FDW2_9BILA</name>
<dbReference type="Proteomes" id="UP000887579">
    <property type="component" value="Unplaced"/>
</dbReference>
<evidence type="ECO:0000313" key="1">
    <source>
        <dbReference type="Proteomes" id="UP000887579"/>
    </source>
</evidence>
<organism evidence="1 2">
    <name type="scientific">Panagrolaimus sp. ES5</name>
    <dbReference type="NCBI Taxonomy" id="591445"/>
    <lineage>
        <taxon>Eukaryota</taxon>
        <taxon>Metazoa</taxon>
        <taxon>Ecdysozoa</taxon>
        <taxon>Nematoda</taxon>
        <taxon>Chromadorea</taxon>
        <taxon>Rhabditida</taxon>
        <taxon>Tylenchina</taxon>
        <taxon>Panagrolaimomorpha</taxon>
        <taxon>Panagrolaimoidea</taxon>
        <taxon>Panagrolaimidae</taxon>
        <taxon>Panagrolaimus</taxon>
    </lineage>
</organism>
<accession>A0AC34FDW2</accession>
<dbReference type="WBParaSite" id="ES5_v2.g15276.t1">
    <property type="protein sequence ID" value="ES5_v2.g15276.t1"/>
    <property type="gene ID" value="ES5_v2.g15276"/>
</dbReference>